<evidence type="ECO:0000313" key="2">
    <source>
        <dbReference type="Proteomes" id="UP000712600"/>
    </source>
</evidence>
<dbReference type="Proteomes" id="UP000712600">
    <property type="component" value="Unassembled WGS sequence"/>
</dbReference>
<evidence type="ECO:0000313" key="1">
    <source>
        <dbReference type="EMBL" id="KAF3574728.1"/>
    </source>
</evidence>
<accession>A0A8S9RN17</accession>
<gene>
    <name evidence="1" type="ORF">F2Q69_00059336</name>
</gene>
<proteinExistence type="predicted"/>
<reference evidence="1" key="1">
    <citation type="submission" date="2019-12" db="EMBL/GenBank/DDBJ databases">
        <title>Genome sequencing and annotation of Brassica cretica.</title>
        <authorList>
            <person name="Studholme D.J."/>
            <person name="Sarris P."/>
        </authorList>
    </citation>
    <scope>NUCLEOTIDE SEQUENCE</scope>
    <source>
        <strain evidence="1">PFS-109/04</strain>
        <tissue evidence="1">Leaf</tissue>
    </source>
</reference>
<sequence length="139" mass="15051">MILQATPLSIPYHILPVLIRSIHGSHPSSLPWNSHETTFYTASTFEAVHAIESEVQPSAFSPGYLCVFPRHRESLGRVHPRSNTTQGSYITSLFVAHGTAFQNTSAFKAVSAIGSGIRPPIFFPDHLPVFSGPGGCFGC</sequence>
<dbReference type="AlphaFoldDB" id="A0A8S9RN17"/>
<protein>
    <submittedName>
        <fullName evidence="1">Uncharacterized protein</fullName>
    </submittedName>
</protein>
<organism evidence="1 2">
    <name type="scientific">Brassica cretica</name>
    <name type="common">Mustard</name>
    <dbReference type="NCBI Taxonomy" id="69181"/>
    <lineage>
        <taxon>Eukaryota</taxon>
        <taxon>Viridiplantae</taxon>
        <taxon>Streptophyta</taxon>
        <taxon>Embryophyta</taxon>
        <taxon>Tracheophyta</taxon>
        <taxon>Spermatophyta</taxon>
        <taxon>Magnoliopsida</taxon>
        <taxon>eudicotyledons</taxon>
        <taxon>Gunneridae</taxon>
        <taxon>Pentapetalae</taxon>
        <taxon>rosids</taxon>
        <taxon>malvids</taxon>
        <taxon>Brassicales</taxon>
        <taxon>Brassicaceae</taxon>
        <taxon>Brassiceae</taxon>
        <taxon>Brassica</taxon>
    </lineage>
</organism>
<name>A0A8S9RN17_BRACR</name>
<comment type="caution">
    <text evidence="1">The sequence shown here is derived from an EMBL/GenBank/DDBJ whole genome shotgun (WGS) entry which is preliminary data.</text>
</comment>
<dbReference type="EMBL" id="QGKX02000095">
    <property type="protein sequence ID" value="KAF3574728.1"/>
    <property type="molecule type" value="Genomic_DNA"/>
</dbReference>